<organism evidence="2 3">
    <name type="scientific">Marinobacter vinifirmus</name>
    <dbReference type="NCBI Taxonomy" id="355591"/>
    <lineage>
        <taxon>Bacteria</taxon>
        <taxon>Pseudomonadati</taxon>
        <taxon>Pseudomonadota</taxon>
        <taxon>Gammaproteobacteria</taxon>
        <taxon>Pseudomonadales</taxon>
        <taxon>Marinobacteraceae</taxon>
        <taxon>Marinobacter</taxon>
    </lineage>
</organism>
<keyword evidence="1" id="KW-0812">Transmembrane</keyword>
<reference evidence="2 3" key="1">
    <citation type="submission" date="2017-06" db="EMBL/GenBank/DDBJ databases">
        <title>Draft genome sequence of the halophilic bacterium Marinobacter vinifirmus FB1.</title>
        <authorList>
            <person name="Stepanov V.G."/>
            <person name="Roberts D.J."/>
            <person name="Fox G.E."/>
        </authorList>
    </citation>
    <scope>NUCLEOTIDE SEQUENCE [LARGE SCALE GENOMIC DNA]</scope>
    <source>
        <strain evidence="2 3">FB1</strain>
    </source>
</reference>
<proteinExistence type="predicted"/>
<feature type="transmembrane region" description="Helical" evidence="1">
    <location>
        <begin position="44"/>
        <end position="66"/>
    </location>
</feature>
<evidence type="ECO:0000313" key="3">
    <source>
        <dbReference type="Proteomes" id="UP000216984"/>
    </source>
</evidence>
<name>A0A7Z1IKU7_9GAMM</name>
<comment type="caution">
    <text evidence="2">The sequence shown here is derived from an EMBL/GenBank/DDBJ whole genome shotgun (WGS) entry which is preliminary data.</text>
</comment>
<evidence type="ECO:0000313" key="2">
    <source>
        <dbReference type="EMBL" id="OZC34510.1"/>
    </source>
</evidence>
<feature type="transmembrane region" description="Helical" evidence="1">
    <location>
        <begin position="12"/>
        <end position="32"/>
    </location>
</feature>
<dbReference type="AlphaFoldDB" id="A0A7Z1IKU7"/>
<keyword evidence="1" id="KW-1133">Transmembrane helix</keyword>
<sequence>MSDTADRVFRLWARGLCIFTAVVAIVMFSYAATGNNLAARVADVAVVLWSFYLGLGVYVFLPAFIWTMARDWVRLTLYFFVVIPVGALVYFKLA</sequence>
<keyword evidence="3" id="KW-1185">Reference proteome</keyword>
<keyword evidence="1" id="KW-0472">Membrane</keyword>
<dbReference type="EMBL" id="NEFY01000043">
    <property type="protein sequence ID" value="OZC34510.1"/>
    <property type="molecule type" value="Genomic_DNA"/>
</dbReference>
<gene>
    <name evidence="2" type="ORF">B9Q17_00985</name>
</gene>
<dbReference type="Proteomes" id="UP000216984">
    <property type="component" value="Unassembled WGS sequence"/>
</dbReference>
<accession>A0A7Z1IKU7</accession>
<protein>
    <submittedName>
        <fullName evidence="2">Uncharacterized protein</fullName>
    </submittedName>
</protein>
<evidence type="ECO:0000256" key="1">
    <source>
        <dbReference type="SAM" id="Phobius"/>
    </source>
</evidence>
<feature type="transmembrane region" description="Helical" evidence="1">
    <location>
        <begin position="72"/>
        <end position="91"/>
    </location>
</feature>